<keyword evidence="3" id="KW-1185">Reference proteome</keyword>
<evidence type="ECO:0000313" key="3">
    <source>
        <dbReference type="Proteomes" id="UP001150062"/>
    </source>
</evidence>
<feature type="chain" id="PRO_5047166907" evidence="1">
    <location>
        <begin position="19"/>
        <end position="220"/>
    </location>
</feature>
<sequence length="220" mass="25914">MKFILVLILIIFVTAQTAEKPTYSINDFEVKGEDKWVNYAVSSVYSDLECIEAKTTVPLLLNHCLLRPHGMEIELLLIENEEYVDMYFCTIDSGCTQCQLGSQQEIGVCKSSDVEGEVWSENFELERKRKGHLQYVEKFKYTSEEECEGDYSSDAYVLKECFQYNSEYSYQYKYNKHRKKFIYKQYSDLECEDFQSAVAYQEDTCYEIDGVHQTWQYGVY</sequence>
<organism evidence="2 3">
    <name type="scientific">Anaeramoeba flamelloides</name>
    <dbReference type="NCBI Taxonomy" id="1746091"/>
    <lineage>
        <taxon>Eukaryota</taxon>
        <taxon>Metamonada</taxon>
        <taxon>Anaeramoebidae</taxon>
        <taxon>Anaeramoeba</taxon>
    </lineage>
</organism>
<feature type="signal peptide" evidence="1">
    <location>
        <begin position="1"/>
        <end position="18"/>
    </location>
</feature>
<comment type="caution">
    <text evidence="2">The sequence shown here is derived from an EMBL/GenBank/DDBJ whole genome shotgun (WGS) entry which is preliminary data.</text>
</comment>
<reference evidence="2" key="1">
    <citation type="submission" date="2022-08" db="EMBL/GenBank/DDBJ databases">
        <title>Novel sulfate-reducing endosymbionts in the free-living metamonad Anaeramoeba.</title>
        <authorList>
            <person name="Jerlstrom-Hultqvist J."/>
            <person name="Cepicka I."/>
            <person name="Gallot-Lavallee L."/>
            <person name="Salas-Leiva D."/>
            <person name="Curtis B.A."/>
            <person name="Zahonova K."/>
            <person name="Pipaliya S."/>
            <person name="Dacks J."/>
            <person name="Roger A.J."/>
        </authorList>
    </citation>
    <scope>NUCLEOTIDE SEQUENCE</scope>
    <source>
        <strain evidence="2">Schooner1</strain>
    </source>
</reference>
<evidence type="ECO:0000313" key="2">
    <source>
        <dbReference type="EMBL" id="KAJ6250957.1"/>
    </source>
</evidence>
<evidence type="ECO:0000256" key="1">
    <source>
        <dbReference type="SAM" id="SignalP"/>
    </source>
</evidence>
<dbReference type="Proteomes" id="UP001150062">
    <property type="component" value="Unassembled WGS sequence"/>
</dbReference>
<accession>A0ABQ8Z240</accession>
<keyword evidence="1" id="KW-0732">Signal</keyword>
<protein>
    <submittedName>
        <fullName evidence="2">Uncharacterized protein</fullName>
    </submittedName>
</protein>
<name>A0ABQ8Z240_9EUKA</name>
<dbReference type="EMBL" id="JAOAOG010000073">
    <property type="protein sequence ID" value="KAJ6250957.1"/>
    <property type="molecule type" value="Genomic_DNA"/>
</dbReference>
<gene>
    <name evidence="2" type="ORF">M0813_15777</name>
</gene>
<proteinExistence type="predicted"/>